<proteinExistence type="predicted"/>
<protein>
    <submittedName>
        <fullName evidence="1">Uncharacterized protein</fullName>
    </submittedName>
</protein>
<gene>
    <name evidence="1" type="ORF">BRAPAZ1V2_A01P34870.2</name>
</gene>
<feature type="non-terminal residue" evidence="1">
    <location>
        <position position="1"/>
    </location>
</feature>
<sequence>LNHILKRSGAICPFVILCPASQFAKAYMFYGTGLVSHFEDRSPRRPDPP</sequence>
<evidence type="ECO:0000313" key="1">
    <source>
        <dbReference type="EMBL" id="CAG7889411.1"/>
    </source>
</evidence>
<name>A0A8D9GYM7_BRACM</name>
<dbReference type="EMBL" id="LS974617">
    <property type="protein sequence ID" value="CAG7889411.1"/>
    <property type="molecule type" value="Genomic_DNA"/>
</dbReference>
<evidence type="ECO:0000313" key="2">
    <source>
        <dbReference type="Proteomes" id="UP000694005"/>
    </source>
</evidence>
<dbReference type="AlphaFoldDB" id="A0A8D9GYM7"/>
<dbReference type="Proteomes" id="UP000694005">
    <property type="component" value="Chromosome A01"/>
</dbReference>
<organism evidence="1 2">
    <name type="scientific">Brassica campestris</name>
    <name type="common">Field mustard</name>
    <dbReference type="NCBI Taxonomy" id="3711"/>
    <lineage>
        <taxon>Eukaryota</taxon>
        <taxon>Viridiplantae</taxon>
        <taxon>Streptophyta</taxon>
        <taxon>Embryophyta</taxon>
        <taxon>Tracheophyta</taxon>
        <taxon>Spermatophyta</taxon>
        <taxon>Magnoliopsida</taxon>
        <taxon>eudicotyledons</taxon>
        <taxon>Gunneridae</taxon>
        <taxon>Pentapetalae</taxon>
        <taxon>rosids</taxon>
        <taxon>malvids</taxon>
        <taxon>Brassicales</taxon>
        <taxon>Brassicaceae</taxon>
        <taxon>Brassiceae</taxon>
        <taxon>Brassica</taxon>
    </lineage>
</organism>
<accession>A0A8D9GYM7</accession>
<reference evidence="1 2" key="1">
    <citation type="submission" date="2021-07" db="EMBL/GenBank/DDBJ databases">
        <authorList>
            <consortium name="Genoscope - CEA"/>
            <person name="William W."/>
        </authorList>
    </citation>
    <scope>NUCLEOTIDE SEQUENCE [LARGE SCALE GENOMIC DNA]</scope>
</reference>